<dbReference type="NCBIfam" id="TIGR00976">
    <property type="entry name" value="CocE_NonD"/>
    <property type="match status" value="1"/>
</dbReference>
<keyword evidence="1" id="KW-0378">Hydrolase</keyword>
<dbReference type="SMART" id="SM00939">
    <property type="entry name" value="PepX_C"/>
    <property type="match status" value="1"/>
</dbReference>
<dbReference type="Pfam" id="PF08530">
    <property type="entry name" value="PepX_C"/>
    <property type="match status" value="1"/>
</dbReference>
<protein>
    <submittedName>
        <fullName evidence="4">Peptidase S15</fullName>
    </submittedName>
</protein>
<dbReference type="RefSeq" id="WP_200244577.1">
    <property type="nucleotide sequence ID" value="NZ_NRRY01000019.1"/>
</dbReference>
<dbReference type="SUPFAM" id="SSF49785">
    <property type="entry name" value="Galactose-binding domain-like"/>
    <property type="match status" value="1"/>
</dbReference>
<dbReference type="GO" id="GO:0008239">
    <property type="term" value="F:dipeptidyl-peptidase activity"/>
    <property type="evidence" value="ECO:0007669"/>
    <property type="project" value="InterPro"/>
</dbReference>
<feature type="region of interest" description="Disordered" evidence="2">
    <location>
        <begin position="340"/>
        <end position="375"/>
    </location>
</feature>
<accession>A0A9X0W940</accession>
<evidence type="ECO:0000256" key="1">
    <source>
        <dbReference type="ARBA" id="ARBA00022801"/>
    </source>
</evidence>
<proteinExistence type="predicted"/>
<evidence type="ECO:0000259" key="3">
    <source>
        <dbReference type="SMART" id="SM00939"/>
    </source>
</evidence>
<comment type="caution">
    <text evidence="4">The sequence shown here is derived from an EMBL/GenBank/DDBJ whole genome shotgun (WGS) entry which is preliminary data.</text>
</comment>
<dbReference type="InterPro" id="IPR008979">
    <property type="entry name" value="Galactose-bd-like_sf"/>
</dbReference>
<dbReference type="Pfam" id="PF02129">
    <property type="entry name" value="Peptidase_S15"/>
    <property type="match status" value="1"/>
</dbReference>
<keyword evidence="5" id="KW-1185">Reference proteome</keyword>
<dbReference type="Gene3D" id="2.60.120.260">
    <property type="entry name" value="Galactose-binding domain-like"/>
    <property type="match status" value="1"/>
</dbReference>
<gene>
    <name evidence="4" type="ORF">CKO42_12565</name>
</gene>
<dbReference type="Gene3D" id="3.40.50.1820">
    <property type="entry name" value="alpha/beta hydrolase"/>
    <property type="match status" value="1"/>
</dbReference>
<evidence type="ECO:0000313" key="5">
    <source>
        <dbReference type="Proteomes" id="UP001138768"/>
    </source>
</evidence>
<dbReference type="InterPro" id="IPR050585">
    <property type="entry name" value="Xaa-Pro_dipeptidyl-ppase/CocE"/>
</dbReference>
<dbReference type="EMBL" id="NRRY01000019">
    <property type="protein sequence ID" value="MBK1619253.1"/>
    <property type="molecule type" value="Genomic_DNA"/>
</dbReference>
<dbReference type="InterPro" id="IPR013736">
    <property type="entry name" value="Xaa-Pro_dipept_C"/>
</dbReference>
<dbReference type="AlphaFoldDB" id="A0A9X0W940"/>
<feature type="compositionally biased region" description="Basic and acidic residues" evidence="2">
    <location>
        <begin position="355"/>
        <end position="373"/>
    </location>
</feature>
<name>A0A9X0W940_9GAMM</name>
<dbReference type="Gene3D" id="1.10.3020.10">
    <property type="entry name" value="alpha-amino acid ester hydrolase ( Helical cap domain)"/>
    <property type="match status" value="1"/>
</dbReference>
<organism evidence="4 5">
    <name type="scientific">Lamprobacter modestohalophilus</name>
    <dbReference type="NCBI Taxonomy" id="1064514"/>
    <lineage>
        <taxon>Bacteria</taxon>
        <taxon>Pseudomonadati</taxon>
        <taxon>Pseudomonadota</taxon>
        <taxon>Gammaproteobacteria</taxon>
        <taxon>Chromatiales</taxon>
        <taxon>Chromatiaceae</taxon>
        <taxon>Lamprobacter</taxon>
    </lineage>
</organism>
<evidence type="ECO:0000313" key="4">
    <source>
        <dbReference type="EMBL" id="MBK1619253.1"/>
    </source>
</evidence>
<dbReference type="InterPro" id="IPR000383">
    <property type="entry name" value="Xaa-Pro-like_dom"/>
</dbReference>
<dbReference type="PANTHER" id="PTHR43056:SF10">
    <property type="entry name" value="COCE_NOND FAMILY, PUTATIVE (AFU_ORTHOLOGUE AFUA_7G00600)-RELATED"/>
    <property type="match status" value="1"/>
</dbReference>
<feature type="domain" description="Xaa-Pro dipeptidyl-peptidase C-terminal" evidence="3">
    <location>
        <begin position="267"/>
        <end position="557"/>
    </location>
</feature>
<feature type="compositionally biased region" description="Polar residues" evidence="2">
    <location>
        <begin position="345"/>
        <end position="354"/>
    </location>
</feature>
<sequence length="682" mass="76657">MADGVRLSARIWMPEDADQLPVPAILEYIPYRKRDSIRLRDETLHPYFAGHGYAAVRVDLRGSGDSEGLLQDEYLQQELDDGLEVIRWIAEQRWSDGKVGMIGISWGGFNGLQLAALRPPALKTVISVASSDDRYADDVHHMGGCLLGDNLSWASTMFAYNALPPDPALVGPSWLQRLEHSGLWLEHWLRHQRRDAYWRHASICEDYSALRCPVMLVSGWADGYSNAVFRMLAKLEVPRLGVVGPWSHKYPHLGVPGPAIGFLQEALRWWDHWLKGLDTGVMEEPMLRAWLQDSVPPTTRYEERPGRWVGERSWPSARIQPLRLQLAPHRLLTESEERQIGANLEGNQESNPQTTHREAERESDQKADPKAHEASQYLHSPLGLGLFAGKWCSYAASPDLPHDQRQEDGGALVYDSAPLEEPLEILGSPSLLLELSAECPVAMVAVRLSDIAPDNKATRVTFGLLNLTHRDSSDAPTPLEPCKRYRVQVALNDVGYAFPPGHRVRIALSTSYWPMAWPAPESVGLTVYPGSSRLTLPARPPASHDAEIGHFGPAEGTAPSASQMLSPGQHSWRVIRDLETDVSTLEVVNDNGCRHLSGPDLTETKKALEWYSSRGDEYDSPRGEALWERSLTRGDWSIHTRTRTLLTSDSRFFYLSAELDAWEDGKRIYSRNWDHRIERDLL</sequence>
<dbReference type="SUPFAM" id="SSF53474">
    <property type="entry name" value="alpha/beta-Hydrolases"/>
    <property type="match status" value="1"/>
</dbReference>
<dbReference type="InterPro" id="IPR029058">
    <property type="entry name" value="AB_hydrolase_fold"/>
</dbReference>
<dbReference type="InterPro" id="IPR005674">
    <property type="entry name" value="CocE/Ser_esterase"/>
</dbReference>
<reference evidence="4 5" key="1">
    <citation type="journal article" date="2020" name="Microorganisms">
        <title>Osmotic Adaptation and Compatible Solute Biosynthesis of Phototrophic Bacteria as Revealed from Genome Analyses.</title>
        <authorList>
            <person name="Imhoff J.F."/>
            <person name="Rahn T."/>
            <person name="Kunzel S."/>
            <person name="Keller A."/>
            <person name="Neulinger S.C."/>
        </authorList>
    </citation>
    <scope>NUCLEOTIDE SEQUENCE [LARGE SCALE GENOMIC DNA]</scope>
    <source>
        <strain evidence="4 5">DSM 25653</strain>
    </source>
</reference>
<evidence type="ECO:0000256" key="2">
    <source>
        <dbReference type="SAM" id="MobiDB-lite"/>
    </source>
</evidence>
<dbReference type="PANTHER" id="PTHR43056">
    <property type="entry name" value="PEPTIDASE S9 PROLYL OLIGOPEPTIDASE"/>
    <property type="match status" value="1"/>
</dbReference>
<dbReference type="Proteomes" id="UP001138768">
    <property type="component" value="Unassembled WGS sequence"/>
</dbReference>